<dbReference type="KEGG" id="stq:Spith_1581"/>
<sequence>MVMHMQVELYMGEQLDLMASVIGIGLLISVIDARSYRIPDFLVFLTGCVSVLFTWTEGWGLLRFRIFAALTGGLVLLFLHLRKGLGLGDVKYGTVLSYAVGLYGTWIMLAVASLTGMVWYFMRGRSPLQKIPFAPFLTLGALVTFLWKGMEGGGS</sequence>
<evidence type="ECO:0000313" key="4">
    <source>
        <dbReference type="EMBL" id="AEJ61842.1"/>
    </source>
</evidence>
<evidence type="ECO:0000259" key="3">
    <source>
        <dbReference type="Pfam" id="PF01478"/>
    </source>
</evidence>
<dbReference type="STRING" id="869211.Spith_1581"/>
<evidence type="ECO:0000313" key="5">
    <source>
        <dbReference type="Proteomes" id="UP000007254"/>
    </source>
</evidence>
<reference evidence="4 5" key="1">
    <citation type="submission" date="2011-06" db="EMBL/GenBank/DDBJ databases">
        <title>The complete genome of Spirochaeta thermophila DSM 6578.</title>
        <authorList>
            <consortium name="US DOE Joint Genome Institute (JGI-PGF)"/>
            <person name="Lucas S."/>
            <person name="Lapidus A."/>
            <person name="Bruce D."/>
            <person name="Goodwin L."/>
            <person name="Pitluck S."/>
            <person name="Peters L."/>
            <person name="Kyrpides N."/>
            <person name="Mavromatis K."/>
            <person name="Ivanova N."/>
            <person name="Mikailova N."/>
            <person name="Pagani I."/>
            <person name="Chertkov O."/>
            <person name="Detter J.C."/>
            <person name="Tapia R."/>
            <person name="Han C."/>
            <person name="Land M."/>
            <person name="Hauser L."/>
            <person name="Markowitz V."/>
            <person name="Cheng J.-F."/>
            <person name="Hugenholtz P."/>
            <person name="Woyke T."/>
            <person name="Wu D."/>
            <person name="Spring S."/>
            <person name="Merkhoffer B."/>
            <person name="Schneider S."/>
            <person name="Klenk H.-P."/>
            <person name="Eisen J.A."/>
        </authorList>
    </citation>
    <scope>NUCLEOTIDE SEQUENCE [LARGE SCALE GENOMIC DNA]</scope>
    <source>
        <strain evidence="5">ATCC 700085 / DSM 6578 / Z-1203</strain>
    </source>
</reference>
<dbReference type="GO" id="GO:0004190">
    <property type="term" value="F:aspartic-type endopeptidase activity"/>
    <property type="evidence" value="ECO:0007669"/>
    <property type="project" value="InterPro"/>
</dbReference>
<feature type="domain" description="Prepilin type IV endopeptidase peptidase" evidence="3">
    <location>
        <begin position="22"/>
        <end position="119"/>
    </location>
</feature>
<dbReference type="GO" id="GO:0006465">
    <property type="term" value="P:signal peptide processing"/>
    <property type="evidence" value="ECO:0007669"/>
    <property type="project" value="TreeGrafter"/>
</dbReference>
<dbReference type="Gene3D" id="1.20.120.1220">
    <property type="match status" value="1"/>
</dbReference>
<dbReference type="RefSeq" id="WP_014625172.1">
    <property type="nucleotide sequence ID" value="NC_017583.1"/>
</dbReference>
<dbReference type="AlphaFoldDB" id="G0GAU6"/>
<keyword evidence="5" id="KW-1185">Reference proteome</keyword>
<accession>G0GAU6</accession>
<feature type="transmembrane region" description="Helical" evidence="2">
    <location>
        <begin position="37"/>
        <end position="55"/>
    </location>
</feature>
<dbReference type="EMBL" id="CP002903">
    <property type="protein sequence ID" value="AEJ61842.1"/>
    <property type="molecule type" value="Genomic_DNA"/>
</dbReference>
<keyword evidence="2" id="KW-0472">Membrane</keyword>
<feature type="transmembrane region" description="Helical" evidence="2">
    <location>
        <begin position="133"/>
        <end position="150"/>
    </location>
</feature>
<evidence type="ECO:0000256" key="1">
    <source>
        <dbReference type="ARBA" id="ARBA00005801"/>
    </source>
</evidence>
<dbReference type="PANTHER" id="PTHR30487">
    <property type="entry name" value="TYPE 4 PREPILIN-LIKE PROTEINS LEADER PEPTIDE-PROCESSING ENZYME"/>
    <property type="match status" value="1"/>
</dbReference>
<gene>
    <name evidence="4" type="ordered locus">Spith_1581</name>
</gene>
<dbReference type="InterPro" id="IPR000045">
    <property type="entry name" value="Prepilin_IV_endopep_pep"/>
</dbReference>
<name>G0GAU6_WINT7</name>
<dbReference type="Proteomes" id="UP000007254">
    <property type="component" value="Chromosome"/>
</dbReference>
<feature type="transmembrane region" description="Helical" evidence="2">
    <location>
        <begin position="62"/>
        <end position="81"/>
    </location>
</feature>
<dbReference type="GO" id="GO:0005886">
    <property type="term" value="C:plasma membrane"/>
    <property type="evidence" value="ECO:0007669"/>
    <property type="project" value="TreeGrafter"/>
</dbReference>
<dbReference type="InterPro" id="IPR050882">
    <property type="entry name" value="Prepilin_peptidase/N-MTase"/>
</dbReference>
<dbReference type="HOGENOM" id="CLU_1736941_0_0_12"/>
<feature type="transmembrane region" description="Helical" evidence="2">
    <location>
        <begin position="101"/>
        <end position="121"/>
    </location>
</feature>
<keyword evidence="2" id="KW-1133">Transmembrane helix</keyword>
<organism evidence="4 5">
    <name type="scientific">Winmispira thermophila (strain ATCC 700085 / DSM 6578 / Z-1203)</name>
    <name type="common">Spirochaeta thermophila</name>
    <dbReference type="NCBI Taxonomy" id="869211"/>
    <lineage>
        <taxon>Bacteria</taxon>
        <taxon>Pseudomonadati</taxon>
        <taxon>Spirochaetota</taxon>
        <taxon>Spirochaetia</taxon>
        <taxon>Winmispirales</taxon>
        <taxon>Winmispiraceae</taxon>
        <taxon>Winmispira</taxon>
    </lineage>
</organism>
<protein>
    <submittedName>
        <fullName evidence="4">Peptidase A24A prepilin type IV</fullName>
    </submittedName>
</protein>
<proteinExistence type="inferred from homology"/>
<comment type="similarity">
    <text evidence="1">Belongs to the peptidase A24 family.</text>
</comment>
<feature type="transmembrane region" description="Helical" evidence="2">
    <location>
        <begin position="12"/>
        <end position="31"/>
    </location>
</feature>
<evidence type="ECO:0000256" key="2">
    <source>
        <dbReference type="SAM" id="Phobius"/>
    </source>
</evidence>
<dbReference type="PANTHER" id="PTHR30487:SF0">
    <property type="entry name" value="PREPILIN LEADER PEPTIDASE_N-METHYLTRANSFERASE-RELATED"/>
    <property type="match status" value="1"/>
</dbReference>
<keyword evidence="2" id="KW-0812">Transmembrane</keyword>
<dbReference type="Pfam" id="PF01478">
    <property type="entry name" value="Peptidase_A24"/>
    <property type="match status" value="1"/>
</dbReference>